<dbReference type="PROSITE" id="PS50110">
    <property type="entry name" value="RESPONSE_REGULATORY"/>
    <property type="match status" value="1"/>
</dbReference>
<organism evidence="4 5">
    <name type="scientific">Dyadobacter flavalbus</name>
    <dbReference type="NCBI Taxonomy" id="2579942"/>
    <lineage>
        <taxon>Bacteria</taxon>
        <taxon>Pseudomonadati</taxon>
        <taxon>Bacteroidota</taxon>
        <taxon>Cytophagia</taxon>
        <taxon>Cytophagales</taxon>
        <taxon>Spirosomataceae</taxon>
        <taxon>Dyadobacter</taxon>
    </lineage>
</organism>
<dbReference type="InterPro" id="IPR001789">
    <property type="entry name" value="Sig_transdc_resp-reg_receiver"/>
</dbReference>
<comment type="caution">
    <text evidence="4">The sequence shown here is derived from an EMBL/GenBank/DDBJ whole genome shotgun (WGS) entry which is preliminary data.</text>
</comment>
<dbReference type="Proteomes" id="UP000323994">
    <property type="component" value="Unassembled WGS sequence"/>
</dbReference>
<dbReference type="Gene3D" id="3.40.50.2300">
    <property type="match status" value="1"/>
</dbReference>
<dbReference type="PANTHER" id="PTHR44591:SF3">
    <property type="entry name" value="RESPONSE REGULATORY DOMAIN-CONTAINING PROTEIN"/>
    <property type="match status" value="1"/>
</dbReference>
<feature type="domain" description="Response regulatory" evidence="3">
    <location>
        <begin position="6"/>
        <end position="125"/>
    </location>
</feature>
<keyword evidence="1 2" id="KW-0597">Phosphoprotein</keyword>
<evidence type="ECO:0000313" key="4">
    <source>
        <dbReference type="EMBL" id="KAA6438925.1"/>
    </source>
</evidence>
<dbReference type="InterPro" id="IPR011006">
    <property type="entry name" value="CheY-like_superfamily"/>
</dbReference>
<gene>
    <name evidence="4" type="ORF">FEM33_14910</name>
</gene>
<reference evidence="4 5" key="1">
    <citation type="submission" date="2019-05" db="EMBL/GenBank/DDBJ databases">
        <authorList>
            <person name="Qu J.-H."/>
        </authorList>
    </citation>
    <scope>NUCLEOTIDE SEQUENCE [LARGE SCALE GENOMIC DNA]</scope>
    <source>
        <strain evidence="4 5">NS28</strain>
    </source>
</reference>
<evidence type="ECO:0000313" key="5">
    <source>
        <dbReference type="Proteomes" id="UP000323994"/>
    </source>
</evidence>
<evidence type="ECO:0000256" key="1">
    <source>
        <dbReference type="ARBA" id="ARBA00022553"/>
    </source>
</evidence>
<feature type="modified residue" description="4-aspartylphosphate" evidence="2">
    <location>
        <position position="58"/>
    </location>
</feature>
<dbReference type="Pfam" id="PF00072">
    <property type="entry name" value="Response_reg"/>
    <property type="match status" value="1"/>
</dbReference>
<proteinExistence type="predicted"/>
<dbReference type="OrthoDB" id="671006at2"/>
<name>A0A5M8QRU6_9BACT</name>
<protein>
    <submittedName>
        <fullName evidence="4">Response regulator</fullName>
    </submittedName>
</protein>
<dbReference type="RefSeq" id="WP_139012822.1">
    <property type="nucleotide sequence ID" value="NZ_VBSN01000040.1"/>
</dbReference>
<sequence>MATQKTIYIVDDDEDDLFLMQEAISDLMLDLDVRPARNGSELMQILDKYIKPALILIDVNMPVMNGIEALNAVYADPDCRHIRSILMSTSNADDLKELALNSGAMKFICKPIHYNGYVELMNDVYHKCF</sequence>
<evidence type="ECO:0000256" key="2">
    <source>
        <dbReference type="PROSITE-ProRule" id="PRU00169"/>
    </source>
</evidence>
<dbReference type="InterPro" id="IPR050595">
    <property type="entry name" value="Bact_response_regulator"/>
</dbReference>
<evidence type="ECO:0000259" key="3">
    <source>
        <dbReference type="PROSITE" id="PS50110"/>
    </source>
</evidence>
<keyword evidence="5" id="KW-1185">Reference proteome</keyword>
<dbReference type="EMBL" id="VBSN01000040">
    <property type="protein sequence ID" value="KAA6438925.1"/>
    <property type="molecule type" value="Genomic_DNA"/>
</dbReference>
<dbReference type="GO" id="GO:0000160">
    <property type="term" value="P:phosphorelay signal transduction system"/>
    <property type="evidence" value="ECO:0007669"/>
    <property type="project" value="InterPro"/>
</dbReference>
<dbReference type="PANTHER" id="PTHR44591">
    <property type="entry name" value="STRESS RESPONSE REGULATOR PROTEIN 1"/>
    <property type="match status" value="1"/>
</dbReference>
<dbReference type="SMART" id="SM00448">
    <property type="entry name" value="REC"/>
    <property type="match status" value="1"/>
</dbReference>
<dbReference type="SUPFAM" id="SSF52172">
    <property type="entry name" value="CheY-like"/>
    <property type="match status" value="1"/>
</dbReference>
<accession>A0A5M8QRU6</accession>
<dbReference type="AlphaFoldDB" id="A0A5M8QRU6"/>